<dbReference type="GO" id="GO:0006508">
    <property type="term" value="P:proteolysis"/>
    <property type="evidence" value="ECO:0007669"/>
    <property type="project" value="UniProtKB-KW"/>
</dbReference>
<evidence type="ECO:0000259" key="9">
    <source>
        <dbReference type="Pfam" id="PF00082"/>
    </source>
</evidence>
<comment type="similarity">
    <text evidence="1 6 7">Belongs to the peptidase S8 family.</text>
</comment>
<dbReference type="GO" id="GO:0016020">
    <property type="term" value="C:membrane"/>
    <property type="evidence" value="ECO:0007669"/>
    <property type="project" value="InterPro"/>
</dbReference>
<dbReference type="GO" id="GO:0004252">
    <property type="term" value="F:serine-type endopeptidase activity"/>
    <property type="evidence" value="ECO:0007669"/>
    <property type="project" value="UniProtKB-UniRule"/>
</dbReference>
<dbReference type="AlphaFoldDB" id="A0A919NG79"/>
<dbReference type="InterPro" id="IPR050131">
    <property type="entry name" value="Peptidase_S8_subtilisin-like"/>
</dbReference>
<dbReference type="PANTHER" id="PTHR43806:SF11">
    <property type="entry name" value="CEREVISIN-RELATED"/>
    <property type="match status" value="1"/>
</dbReference>
<dbReference type="GO" id="GO:0005975">
    <property type="term" value="P:carbohydrate metabolic process"/>
    <property type="evidence" value="ECO:0007669"/>
    <property type="project" value="UniProtKB-ARBA"/>
</dbReference>
<dbReference type="InterPro" id="IPR015919">
    <property type="entry name" value="Cadherin-like_sf"/>
</dbReference>
<evidence type="ECO:0000256" key="4">
    <source>
        <dbReference type="ARBA" id="ARBA00022825"/>
    </source>
</evidence>
<dbReference type="InterPro" id="IPR036852">
    <property type="entry name" value="Peptidase_S8/S53_dom_sf"/>
</dbReference>
<dbReference type="GO" id="GO:0005615">
    <property type="term" value="C:extracellular space"/>
    <property type="evidence" value="ECO:0007669"/>
    <property type="project" value="TreeGrafter"/>
</dbReference>
<dbReference type="InterPro" id="IPR000209">
    <property type="entry name" value="Peptidase_S8/S53_dom"/>
</dbReference>
<reference evidence="10" key="1">
    <citation type="submission" date="2021-01" db="EMBL/GenBank/DDBJ databases">
        <title>Whole genome shotgun sequence of Actinoplanes tereljensis NBRC 105297.</title>
        <authorList>
            <person name="Komaki H."/>
            <person name="Tamura T."/>
        </authorList>
    </citation>
    <scope>NUCLEOTIDE SEQUENCE</scope>
    <source>
        <strain evidence="10">NBRC 105297</strain>
    </source>
</reference>
<dbReference type="PROSITE" id="PS51892">
    <property type="entry name" value="SUBTILASE"/>
    <property type="match status" value="1"/>
</dbReference>
<evidence type="ECO:0000256" key="5">
    <source>
        <dbReference type="PIRSR" id="PIRSR615500-1"/>
    </source>
</evidence>
<proteinExistence type="inferred from homology"/>
<dbReference type="PROSITE" id="PS00136">
    <property type="entry name" value="SUBTILASE_ASP"/>
    <property type="match status" value="1"/>
</dbReference>
<keyword evidence="2 6" id="KW-0645">Protease</keyword>
<feature type="domain" description="Peptidase S8/S53" evidence="9">
    <location>
        <begin position="133"/>
        <end position="359"/>
    </location>
</feature>
<accession>A0A919NG79</accession>
<dbReference type="SUPFAM" id="SSF54897">
    <property type="entry name" value="Protease propeptides/inhibitors"/>
    <property type="match status" value="1"/>
</dbReference>
<dbReference type="CDD" id="cd04077">
    <property type="entry name" value="Peptidases_S8_PCSK9_ProteinaseK_like"/>
    <property type="match status" value="1"/>
</dbReference>
<comment type="caution">
    <text evidence="10">The sequence shown here is derived from an EMBL/GenBank/DDBJ whole genome shotgun (WGS) entry which is preliminary data.</text>
</comment>
<dbReference type="GO" id="GO:0005509">
    <property type="term" value="F:calcium ion binding"/>
    <property type="evidence" value="ECO:0007669"/>
    <property type="project" value="InterPro"/>
</dbReference>
<dbReference type="InterPro" id="IPR015500">
    <property type="entry name" value="Peptidase_S8_subtilisin-rel"/>
</dbReference>
<dbReference type="EMBL" id="BOMY01000002">
    <property type="protein sequence ID" value="GIF17888.1"/>
    <property type="molecule type" value="Genomic_DNA"/>
</dbReference>
<feature type="active site" description="Charge relay system" evidence="5 6">
    <location>
        <position position="320"/>
    </location>
</feature>
<keyword evidence="4 6" id="KW-0720">Serine protease</keyword>
<protein>
    <recommendedName>
        <fullName evidence="9">Peptidase S8/S53 domain-containing protein</fullName>
    </recommendedName>
</protein>
<dbReference type="InterPro" id="IPR013783">
    <property type="entry name" value="Ig-like_fold"/>
</dbReference>
<evidence type="ECO:0000256" key="6">
    <source>
        <dbReference type="PROSITE-ProRule" id="PRU01240"/>
    </source>
</evidence>
<dbReference type="PANTHER" id="PTHR43806">
    <property type="entry name" value="PEPTIDASE S8"/>
    <property type="match status" value="1"/>
</dbReference>
<name>A0A919NG79_9ACTN</name>
<evidence type="ECO:0000256" key="3">
    <source>
        <dbReference type="ARBA" id="ARBA00022801"/>
    </source>
</evidence>
<feature type="signal peptide" evidence="8">
    <location>
        <begin position="1"/>
        <end position="26"/>
    </location>
</feature>
<dbReference type="PROSITE" id="PS00137">
    <property type="entry name" value="SUBTILASE_HIS"/>
    <property type="match status" value="1"/>
</dbReference>
<keyword evidence="11" id="KW-1185">Reference proteome</keyword>
<keyword evidence="3 6" id="KW-0378">Hydrolase</keyword>
<feature type="active site" description="Charge relay system" evidence="5 6">
    <location>
        <position position="168"/>
    </location>
</feature>
<gene>
    <name evidence="10" type="ORF">Ate02nite_06180</name>
</gene>
<dbReference type="PRINTS" id="PR00723">
    <property type="entry name" value="SUBTILISIN"/>
</dbReference>
<dbReference type="InterPro" id="IPR022398">
    <property type="entry name" value="Peptidase_S8_His-AS"/>
</dbReference>
<dbReference type="InterPro" id="IPR023828">
    <property type="entry name" value="Peptidase_S8_Ser-AS"/>
</dbReference>
<sequence length="543" mass="55147">MRMRVLGTFLTAAAIAAAGTAVPAQAAEGNVIGAGAPGTIPGRYIVTMKAPGGLSAQSAGSRKAYSARMSAKQARQLAARSDVALVEQDRIVHAETTTYKNPVWGLDRIDQKSATLSKTYTPSDDGSSVHAYVIDTGIRITHNEFGGRASYGFNFVNYTTTASDCEGHGTHVAGTIGGRTYGVAKSVQLVAVKVLDCDGEGELSDVIAGINWVTANAKKPAVANLSLGGSNSPSLNAALQKLINSGVTVAVAAGNENVNAAKESPANLAAAITVGATDAKDKRASFSNFGTVLDMFAPGVNVRSAFASSDTATASASGTSMASPHVAGAAALVLDAYPTWTAAQVRNYLVAQATTGKISGLKGSPNRLLFVPAPPAAVVIKTSGLTMTAGTAFASQLALASSRRGSWSLAEGTLPTGVTLSAAGVVSGTPTGPGTDTIKVRFTDYVPTAVTRSIAVTVNATSPVIKTAVLPDGAQGAYYYQQLAADRTGTWALSSGDLPDGLSLNTNGLITGVATTSGSSTFTVEFTDGWGKTARSELTIDIA</sequence>
<dbReference type="Gene3D" id="3.40.50.200">
    <property type="entry name" value="Peptidase S8/S53 domain"/>
    <property type="match status" value="1"/>
</dbReference>
<dbReference type="Proteomes" id="UP000623608">
    <property type="component" value="Unassembled WGS sequence"/>
</dbReference>
<dbReference type="PROSITE" id="PS00138">
    <property type="entry name" value="SUBTILASE_SER"/>
    <property type="match status" value="1"/>
</dbReference>
<dbReference type="SUPFAM" id="SSF49313">
    <property type="entry name" value="Cadherin-like"/>
    <property type="match status" value="1"/>
</dbReference>
<dbReference type="SUPFAM" id="SSF52743">
    <property type="entry name" value="Subtilisin-like"/>
    <property type="match status" value="1"/>
</dbReference>
<evidence type="ECO:0000256" key="2">
    <source>
        <dbReference type="ARBA" id="ARBA00022670"/>
    </source>
</evidence>
<dbReference type="Pfam" id="PF05345">
    <property type="entry name" value="He_PIG"/>
    <property type="match status" value="2"/>
</dbReference>
<dbReference type="Gene3D" id="2.60.40.10">
    <property type="entry name" value="Immunoglobulins"/>
    <property type="match status" value="2"/>
</dbReference>
<dbReference type="InterPro" id="IPR034193">
    <property type="entry name" value="PCSK9_ProteinaseK-like"/>
</dbReference>
<evidence type="ECO:0000313" key="11">
    <source>
        <dbReference type="Proteomes" id="UP000623608"/>
    </source>
</evidence>
<feature type="active site" description="Charge relay system" evidence="5 6">
    <location>
        <position position="135"/>
    </location>
</feature>
<evidence type="ECO:0000256" key="7">
    <source>
        <dbReference type="RuleBase" id="RU003355"/>
    </source>
</evidence>
<evidence type="ECO:0000256" key="8">
    <source>
        <dbReference type="SAM" id="SignalP"/>
    </source>
</evidence>
<organism evidence="10 11">
    <name type="scientific">Paractinoplanes tereljensis</name>
    <dbReference type="NCBI Taxonomy" id="571912"/>
    <lineage>
        <taxon>Bacteria</taxon>
        <taxon>Bacillati</taxon>
        <taxon>Actinomycetota</taxon>
        <taxon>Actinomycetes</taxon>
        <taxon>Micromonosporales</taxon>
        <taxon>Micromonosporaceae</taxon>
        <taxon>Paractinoplanes</taxon>
    </lineage>
</organism>
<dbReference type="FunFam" id="3.40.50.200:FF:000014">
    <property type="entry name" value="Proteinase K"/>
    <property type="match status" value="1"/>
</dbReference>
<evidence type="ECO:0000313" key="10">
    <source>
        <dbReference type="EMBL" id="GIF17888.1"/>
    </source>
</evidence>
<evidence type="ECO:0000256" key="1">
    <source>
        <dbReference type="ARBA" id="ARBA00011073"/>
    </source>
</evidence>
<keyword evidence="8" id="KW-0732">Signal</keyword>
<dbReference type="InterPro" id="IPR023827">
    <property type="entry name" value="Peptidase_S8_Asp-AS"/>
</dbReference>
<dbReference type="Pfam" id="PF00082">
    <property type="entry name" value="Peptidase_S8"/>
    <property type="match status" value="1"/>
</dbReference>
<feature type="chain" id="PRO_5037964818" description="Peptidase S8/S53 domain-containing protein" evidence="8">
    <location>
        <begin position="27"/>
        <end position="543"/>
    </location>
</feature>